<dbReference type="InterPro" id="IPR015854">
    <property type="entry name" value="ABC_transpr_LolD-like"/>
</dbReference>
<dbReference type="InterPro" id="IPR017911">
    <property type="entry name" value="MacB-like_ATP-bd"/>
</dbReference>
<dbReference type="GO" id="GO:0005886">
    <property type="term" value="C:plasma membrane"/>
    <property type="evidence" value="ECO:0007669"/>
    <property type="project" value="TreeGrafter"/>
</dbReference>
<evidence type="ECO:0000256" key="4">
    <source>
        <dbReference type="ARBA" id="ARBA00038388"/>
    </source>
</evidence>
<dbReference type="FunFam" id="3.40.50.300:FF:000032">
    <property type="entry name" value="Export ABC transporter ATP-binding protein"/>
    <property type="match status" value="1"/>
</dbReference>
<dbReference type="PANTHER" id="PTHR24220:SF86">
    <property type="entry name" value="ABC TRANSPORTER ABCH.1"/>
    <property type="match status" value="1"/>
</dbReference>
<evidence type="ECO:0000313" key="6">
    <source>
        <dbReference type="EMBL" id="SFC32238.1"/>
    </source>
</evidence>
<evidence type="ECO:0000313" key="7">
    <source>
        <dbReference type="Proteomes" id="UP000198862"/>
    </source>
</evidence>
<name>A0A1I1IDF7_9GAMM</name>
<dbReference type="AlphaFoldDB" id="A0A1I1IDF7"/>
<keyword evidence="7" id="KW-1185">Reference proteome</keyword>
<dbReference type="PANTHER" id="PTHR24220">
    <property type="entry name" value="IMPORT ATP-BINDING PROTEIN"/>
    <property type="match status" value="1"/>
</dbReference>
<evidence type="ECO:0000259" key="5">
    <source>
        <dbReference type="PROSITE" id="PS50893"/>
    </source>
</evidence>
<dbReference type="GO" id="GO:1902495">
    <property type="term" value="C:transmembrane transporter complex"/>
    <property type="evidence" value="ECO:0007669"/>
    <property type="project" value="UniProtKB-ARBA"/>
</dbReference>
<dbReference type="PROSITE" id="PS50893">
    <property type="entry name" value="ABC_TRANSPORTER_2"/>
    <property type="match status" value="1"/>
</dbReference>
<dbReference type="GO" id="GO:0022857">
    <property type="term" value="F:transmembrane transporter activity"/>
    <property type="evidence" value="ECO:0007669"/>
    <property type="project" value="TreeGrafter"/>
</dbReference>
<dbReference type="Gene3D" id="3.40.50.300">
    <property type="entry name" value="P-loop containing nucleotide triphosphate hydrolases"/>
    <property type="match status" value="1"/>
</dbReference>
<keyword evidence="2" id="KW-0547">Nucleotide-binding</keyword>
<organism evidence="6 7">
    <name type="scientific">Pseudoalteromonas denitrificans DSM 6059</name>
    <dbReference type="NCBI Taxonomy" id="1123010"/>
    <lineage>
        <taxon>Bacteria</taxon>
        <taxon>Pseudomonadati</taxon>
        <taxon>Pseudomonadota</taxon>
        <taxon>Gammaproteobacteria</taxon>
        <taxon>Alteromonadales</taxon>
        <taxon>Pseudoalteromonadaceae</taxon>
        <taxon>Pseudoalteromonas</taxon>
    </lineage>
</organism>
<feature type="domain" description="ABC transporter" evidence="5">
    <location>
        <begin position="4"/>
        <end position="227"/>
    </location>
</feature>
<dbReference type="RefSeq" id="WP_091982252.1">
    <property type="nucleotide sequence ID" value="NZ_FOLO01000007.1"/>
</dbReference>
<dbReference type="GO" id="GO:0016887">
    <property type="term" value="F:ATP hydrolysis activity"/>
    <property type="evidence" value="ECO:0007669"/>
    <property type="project" value="InterPro"/>
</dbReference>
<sequence length="227" mass="24742">MEVVKLNNISRFFSLGNSQVNALKNVNLSVNKGEFLVLKGSSGSGKSTLLNIIGAMDEASTGEVEIAGKPLNKLSDAKKSKIRQKHIGFIFQSFNLLPVLTALENVQYPLSLQGDKNSKNKAIKALAQVGLADFIHHRPNQLSGGQMQRVAIARALVTQPDIILADEPTANLDSVTAKSIMELMKQLNQQGITFIFATHHEFVLTQASRIIELKDGQIMHDKQKAAA</sequence>
<dbReference type="CDD" id="cd03255">
    <property type="entry name" value="ABC_MJ0796_LolCDE_FtsE"/>
    <property type="match status" value="1"/>
</dbReference>
<keyword evidence="3 6" id="KW-0067">ATP-binding</keyword>
<protein>
    <submittedName>
        <fullName evidence="6">Putative ABC transport system ATP-binding protein</fullName>
    </submittedName>
</protein>
<accession>A0A1I1IDF7</accession>
<dbReference type="OrthoDB" id="9801477at2"/>
<dbReference type="Pfam" id="PF00005">
    <property type="entry name" value="ABC_tran"/>
    <property type="match status" value="1"/>
</dbReference>
<reference evidence="6 7" key="1">
    <citation type="submission" date="2016-10" db="EMBL/GenBank/DDBJ databases">
        <authorList>
            <person name="de Groot N.N."/>
        </authorList>
    </citation>
    <scope>NUCLEOTIDE SEQUENCE [LARGE SCALE GENOMIC DNA]</scope>
    <source>
        <strain evidence="6 7">DSM 6059</strain>
    </source>
</reference>
<evidence type="ECO:0000256" key="2">
    <source>
        <dbReference type="ARBA" id="ARBA00022741"/>
    </source>
</evidence>
<dbReference type="GO" id="GO:0005524">
    <property type="term" value="F:ATP binding"/>
    <property type="evidence" value="ECO:0007669"/>
    <property type="project" value="UniProtKB-KW"/>
</dbReference>
<evidence type="ECO:0000256" key="3">
    <source>
        <dbReference type="ARBA" id="ARBA00022840"/>
    </source>
</evidence>
<proteinExistence type="inferred from homology"/>
<dbReference type="InterPro" id="IPR017871">
    <property type="entry name" value="ABC_transporter-like_CS"/>
</dbReference>
<dbReference type="SMART" id="SM00382">
    <property type="entry name" value="AAA"/>
    <property type="match status" value="1"/>
</dbReference>
<dbReference type="InterPro" id="IPR003439">
    <property type="entry name" value="ABC_transporter-like_ATP-bd"/>
</dbReference>
<dbReference type="Proteomes" id="UP000198862">
    <property type="component" value="Unassembled WGS sequence"/>
</dbReference>
<evidence type="ECO:0000256" key="1">
    <source>
        <dbReference type="ARBA" id="ARBA00022448"/>
    </source>
</evidence>
<dbReference type="STRING" id="1123010.SAMN02745724_01419"/>
<dbReference type="InterPro" id="IPR003593">
    <property type="entry name" value="AAA+_ATPase"/>
</dbReference>
<gene>
    <name evidence="6" type="ORF">SAMN02745724_01419</name>
</gene>
<dbReference type="InterPro" id="IPR027417">
    <property type="entry name" value="P-loop_NTPase"/>
</dbReference>
<keyword evidence="1" id="KW-0813">Transport</keyword>
<comment type="similarity">
    <text evidence="4">Belongs to the ABC transporter superfamily. Macrolide exporter (TC 3.A.1.122) family.</text>
</comment>
<dbReference type="EMBL" id="FOLO01000007">
    <property type="protein sequence ID" value="SFC32238.1"/>
    <property type="molecule type" value="Genomic_DNA"/>
</dbReference>
<dbReference type="SUPFAM" id="SSF52540">
    <property type="entry name" value="P-loop containing nucleoside triphosphate hydrolases"/>
    <property type="match status" value="1"/>
</dbReference>
<dbReference type="PROSITE" id="PS00211">
    <property type="entry name" value="ABC_TRANSPORTER_1"/>
    <property type="match status" value="1"/>
</dbReference>